<dbReference type="Pfam" id="PF18895">
    <property type="entry name" value="T4SS_pilin"/>
    <property type="match status" value="1"/>
</dbReference>
<keyword evidence="1" id="KW-0812">Transmembrane</keyword>
<evidence type="ECO:0000313" key="4">
    <source>
        <dbReference type="Proteomes" id="UP000177407"/>
    </source>
</evidence>
<reference evidence="3 4" key="1">
    <citation type="journal article" date="2016" name="Nat. Commun.">
        <title>Thousands of microbial genomes shed light on interconnected biogeochemical processes in an aquifer system.</title>
        <authorList>
            <person name="Anantharaman K."/>
            <person name="Brown C.T."/>
            <person name="Hug L.A."/>
            <person name="Sharon I."/>
            <person name="Castelle C.J."/>
            <person name="Probst A.J."/>
            <person name="Thomas B.C."/>
            <person name="Singh A."/>
            <person name="Wilkins M.J."/>
            <person name="Karaoz U."/>
            <person name="Brodie E.L."/>
            <person name="Williams K.H."/>
            <person name="Hubbard S.S."/>
            <person name="Banfield J.F."/>
        </authorList>
    </citation>
    <scope>NUCLEOTIDE SEQUENCE [LARGE SCALE GENOMIC DNA]</scope>
</reference>
<gene>
    <name evidence="3" type="ORF">A2257_02650</name>
</gene>
<feature type="signal peptide" evidence="2">
    <location>
        <begin position="1"/>
        <end position="29"/>
    </location>
</feature>
<accession>A0A1F5S4U6</accession>
<proteinExistence type="predicted"/>
<feature type="transmembrane region" description="Helical" evidence="1">
    <location>
        <begin position="221"/>
        <end position="245"/>
    </location>
</feature>
<evidence type="ECO:0008006" key="5">
    <source>
        <dbReference type="Google" id="ProtNLM"/>
    </source>
</evidence>
<dbReference type="InterPro" id="IPR043993">
    <property type="entry name" value="T4SS_pilin"/>
</dbReference>
<organism evidence="3 4">
    <name type="scientific">Candidatus Falkowbacteria bacterium RIFOXYA2_FULL_38_12</name>
    <dbReference type="NCBI Taxonomy" id="1797993"/>
    <lineage>
        <taxon>Bacteria</taxon>
        <taxon>Candidatus Falkowiibacteriota</taxon>
    </lineage>
</organism>
<comment type="caution">
    <text evidence="3">The sequence shown here is derived from an EMBL/GenBank/DDBJ whole genome shotgun (WGS) entry which is preliminary data.</text>
</comment>
<keyword evidence="1" id="KW-0472">Membrane</keyword>
<dbReference type="EMBL" id="MFGA01000002">
    <property type="protein sequence ID" value="OGF21666.1"/>
    <property type="molecule type" value="Genomic_DNA"/>
</dbReference>
<keyword evidence="1" id="KW-1133">Transmembrane helix</keyword>
<evidence type="ECO:0000313" key="3">
    <source>
        <dbReference type="EMBL" id="OGF21666.1"/>
    </source>
</evidence>
<evidence type="ECO:0000256" key="1">
    <source>
        <dbReference type="SAM" id="Phobius"/>
    </source>
</evidence>
<name>A0A1F5S4U6_9BACT</name>
<dbReference type="Proteomes" id="UP000177407">
    <property type="component" value="Unassembled WGS sequence"/>
</dbReference>
<feature type="transmembrane region" description="Helical" evidence="1">
    <location>
        <begin position="257"/>
        <end position="275"/>
    </location>
</feature>
<feature type="chain" id="PRO_5009521139" description="DUF4190 domain-containing protein" evidence="2">
    <location>
        <begin position="30"/>
        <end position="290"/>
    </location>
</feature>
<evidence type="ECO:0000256" key="2">
    <source>
        <dbReference type="SAM" id="SignalP"/>
    </source>
</evidence>
<sequence length="290" mass="30777">MNFSKYFKIFSVVSFLVFGLFFTTSAVSANTCHCAVGGEDSGIEGEEIVGREWTVFLSACEADGGCEAACAEGAGGEEITEAECTEDAVANNCICHGTDEDEEVDWIAEGVSCDEGPSEECFEPCAEVAAREIVVSDDNNICVAAGGDAAGSINPPSESPPEETQTETRAAPIRDCQVVNRDCMARFPSQRHIFFSNAECYCCGECTLDDFTNALLGASDYLFGILGALALLFFIYGGVTWLTAGGSPERVDKGRKILIGAVVGIAITIGAWFLIDLLQQALGVKGNFRL</sequence>
<protein>
    <recommendedName>
        <fullName evidence="5">DUF4190 domain-containing protein</fullName>
    </recommendedName>
</protein>
<dbReference type="AlphaFoldDB" id="A0A1F5S4U6"/>
<keyword evidence="2" id="KW-0732">Signal</keyword>